<sequence>MVQILAASPLPRCAHPSSVRLPQASTATLLQSLRTCDQRNPSSANTFSSTPKATSTHRREGSLGSSLDNP</sequence>
<gene>
    <name evidence="2" type="ORF">BS78_K320700</name>
</gene>
<dbReference type="Proteomes" id="UP001164776">
    <property type="component" value="Unassembled WGS sequence"/>
</dbReference>
<keyword evidence="3" id="KW-1185">Reference proteome</keyword>
<feature type="region of interest" description="Disordered" evidence="1">
    <location>
        <begin position="35"/>
        <end position="70"/>
    </location>
</feature>
<evidence type="ECO:0000313" key="3">
    <source>
        <dbReference type="Proteomes" id="UP001164776"/>
    </source>
</evidence>
<proteinExistence type="predicted"/>
<accession>A0A9W8CFZ3</accession>
<name>A0A9W8CFZ3_9POAL</name>
<comment type="caution">
    <text evidence="2">The sequence shown here is derived from an EMBL/GenBank/DDBJ whole genome shotgun (WGS) entry which is preliminary data.</text>
</comment>
<protein>
    <submittedName>
        <fullName evidence="2">Uncharacterized protein</fullName>
    </submittedName>
</protein>
<reference evidence="2 3" key="1">
    <citation type="submission" date="2022-10" db="EMBL/GenBank/DDBJ databases">
        <title>WGS assembly of Paspalum vaginatum 540-79.</title>
        <authorList>
            <person name="Sun G."/>
            <person name="Wase N."/>
            <person name="Shu S."/>
            <person name="Jenkins J."/>
            <person name="Zhou B."/>
            <person name="Torres-Rodriguez J."/>
            <person name="Chen C."/>
            <person name="Sandor L."/>
            <person name="Plott C."/>
            <person name="Yoshinga Y."/>
            <person name="Daum C."/>
            <person name="Qi P."/>
            <person name="Barry K."/>
            <person name="Lipzen A."/>
            <person name="Berry L."/>
            <person name="Pedersen C."/>
            <person name="Gottilla T."/>
            <person name="Foltz A."/>
            <person name="Yu H."/>
            <person name="O'Malley R."/>
            <person name="Zhang C."/>
            <person name="Devos K."/>
            <person name="Sigmon B."/>
            <person name="Yu B."/>
            <person name="Obata T."/>
            <person name="Schmutz J."/>
            <person name="Schnable J."/>
        </authorList>
    </citation>
    <scope>NUCLEOTIDE SEQUENCE [LARGE SCALE GENOMIC DNA]</scope>
    <source>
        <strain evidence="3">cv. 540-79</strain>
    </source>
</reference>
<organism evidence="2 3">
    <name type="scientific">Paspalum vaginatum</name>
    <name type="common">seashore paspalum</name>
    <dbReference type="NCBI Taxonomy" id="158149"/>
    <lineage>
        <taxon>Eukaryota</taxon>
        <taxon>Viridiplantae</taxon>
        <taxon>Streptophyta</taxon>
        <taxon>Embryophyta</taxon>
        <taxon>Tracheophyta</taxon>
        <taxon>Spermatophyta</taxon>
        <taxon>Magnoliopsida</taxon>
        <taxon>Liliopsida</taxon>
        <taxon>Poales</taxon>
        <taxon>Poaceae</taxon>
        <taxon>PACMAD clade</taxon>
        <taxon>Panicoideae</taxon>
        <taxon>Andropogonodae</taxon>
        <taxon>Paspaleae</taxon>
        <taxon>Paspalinae</taxon>
        <taxon>Paspalum</taxon>
    </lineage>
</organism>
<evidence type="ECO:0000313" key="2">
    <source>
        <dbReference type="EMBL" id="KAJ1256735.1"/>
    </source>
</evidence>
<feature type="compositionally biased region" description="Polar residues" evidence="1">
    <location>
        <begin position="35"/>
        <end position="54"/>
    </location>
</feature>
<dbReference type="AlphaFoldDB" id="A0A9W8CFZ3"/>
<dbReference type="EMBL" id="MU629483">
    <property type="protein sequence ID" value="KAJ1256735.1"/>
    <property type="molecule type" value="Genomic_DNA"/>
</dbReference>
<evidence type="ECO:0000256" key="1">
    <source>
        <dbReference type="SAM" id="MobiDB-lite"/>
    </source>
</evidence>